<protein>
    <submittedName>
        <fullName evidence="5">CatDE operon transcriptional regulator CatR</fullName>
    </submittedName>
</protein>
<feature type="domain" description="HTH hxlR-type" evidence="4">
    <location>
        <begin position="7"/>
        <end position="105"/>
    </location>
</feature>
<gene>
    <name evidence="5" type="primary">catR</name>
    <name evidence="5" type="ORF">GCM10022410_00460</name>
</gene>
<comment type="caution">
    <text evidence="5">The sequence shown here is derived from an EMBL/GenBank/DDBJ whole genome shotgun (WGS) entry which is preliminary data.</text>
</comment>
<proteinExistence type="predicted"/>
<dbReference type="InterPro" id="IPR036388">
    <property type="entry name" value="WH-like_DNA-bd_sf"/>
</dbReference>
<dbReference type="PANTHER" id="PTHR33204">
    <property type="entry name" value="TRANSCRIPTIONAL REGULATOR, MARR FAMILY"/>
    <property type="match status" value="1"/>
</dbReference>
<dbReference type="InterPro" id="IPR011991">
    <property type="entry name" value="ArsR-like_HTH"/>
</dbReference>
<evidence type="ECO:0000313" key="6">
    <source>
        <dbReference type="Proteomes" id="UP001501734"/>
    </source>
</evidence>
<evidence type="ECO:0000259" key="4">
    <source>
        <dbReference type="PROSITE" id="PS51118"/>
    </source>
</evidence>
<dbReference type="PROSITE" id="PS51118">
    <property type="entry name" value="HTH_HXLR"/>
    <property type="match status" value="1"/>
</dbReference>
<dbReference type="RefSeq" id="WP_344909244.1">
    <property type="nucleotide sequence ID" value="NZ_BAABDL010000002.1"/>
</dbReference>
<dbReference type="InterPro" id="IPR036390">
    <property type="entry name" value="WH_DNA-bd_sf"/>
</dbReference>
<keyword evidence="6" id="KW-1185">Reference proteome</keyword>
<dbReference type="Pfam" id="PF01638">
    <property type="entry name" value="HxlR"/>
    <property type="match status" value="1"/>
</dbReference>
<dbReference type="PANTHER" id="PTHR33204:SF1">
    <property type="entry name" value="TRANSCRIPTIONAL REGULATOR, MARR FAMILY"/>
    <property type="match status" value="1"/>
</dbReference>
<dbReference type="Proteomes" id="UP001501734">
    <property type="component" value="Unassembled WGS sequence"/>
</dbReference>
<keyword evidence="2" id="KW-0238">DNA-binding</keyword>
<dbReference type="InterPro" id="IPR002577">
    <property type="entry name" value="HTH_HxlR"/>
</dbReference>
<organism evidence="5 6">
    <name type="scientific">Amphibacillus indicireducens</name>
    <dbReference type="NCBI Taxonomy" id="1076330"/>
    <lineage>
        <taxon>Bacteria</taxon>
        <taxon>Bacillati</taxon>
        <taxon>Bacillota</taxon>
        <taxon>Bacilli</taxon>
        <taxon>Bacillales</taxon>
        <taxon>Bacillaceae</taxon>
        <taxon>Amphibacillus</taxon>
    </lineage>
</organism>
<sequence>MAEPVICPRFEQAISLLSKRWTGLVIYQLLNGTQRFNELQSAIGVSGKVLSDRLKDLEQQGIVHREVIPDTPVIIHYSLTEKGHSMQSIIQSIESWSQDWIKPSADA</sequence>
<accession>A0ABP7V0U0</accession>
<dbReference type="SUPFAM" id="SSF46785">
    <property type="entry name" value="Winged helix' DNA-binding domain"/>
    <property type="match status" value="1"/>
</dbReference>
<dbReference type="Gene3D" id="1.10.10.10">
    <property type="entry name" value="Winged helix-like DNA-binding domain superfamily/Winged helix DNA-binding domain"/>
    <property type="match status" value="1"/>
</dbReference>
<evidence type="ECO:0000313" key="5">
    <source>
        <dbReference type="EMBL" id="GAA4056935.1"/>
    </source>
</evidence>
<reference evidence="6" key="1">
    <citation type="journal article" date="2019" name="Int. J. Syst. Evol. Microbiol.">
        <title>The Global Catalogue of Microorganisms (GCM) 10K type strain sequencing project: providing services to taxonomists for standard genome sequencing and annotation.</title>
        <authorList>
            <consortium name="The Broad Institute Genomics Platform"/>
            <consortium name="The Broad Institute Genome Sequencing Center for Infectious Disease"/>
            <person name="Wu L."/>
            <person name="Ma J."/>
        </authorList>
    </citation>
    <scope>NUCLEOTIDE SEQUENCE [LARGE SCALE GENOMIC DNA]</scope>
    <source>
        <strain evidence="6">JCM 17250</strain>
    </source>
</reference>
<name>A0ABP7V0U0_9BACI</name>
<keyword evidence="1" id="KW-0805">Transcription regulation</keyword>
<dbReference type="CDD" id="cd00090">
    <property type="entry name" value="HTH_ARSR"/>
    <property type="match status" value="1"/>
</dbReference>
<evidence type="ECO:0000256" key="1">
    <source>
        <dbReference type="ARBA" id="ARBA00023015"/>
    </source>
</evidence>
<keyword evidence="3" id="KW-0804">Transcription</keyword>
<evidence type="ECO:0000256" key="3">
    <source>
        <dbReference type="ARBA" id="ARBA00023163"/>
    </source>
</evidence>
<dbReference type="EMBL" id="BAABDL010000002">
    <property type="protein sequence ID" value="GAA4056935.1"/>
    <property type="molecule type" value="Genomic_DNA"/>
</dbReference>
<evidence type="ECO:0000256" key="2">
    <source>
        <dbReference type="ARBA" id="ARBA00023125"/>
    </source>
</evidence>